<evidence type="ECO:0000313" key="3">
    <source>
        <dbReference type="Proteomes" id="UP000886520"/>
    </source>
</evidence>
<accession>A0A9D4UWE8</accession>
<dbReference type="Proteomes" id="UP000886520">
    <property type="component" value="Chromosome 10"/>
</dbReference>
<organism evidence="2 3">
    <name type="scientific">Adiantum capillus-veneris</name>
    <name type="common">Maidenhair fern</name>
    <dbReference type="NCBI Taxonomy" id="13818"/>
    <lineage>
        <taxon>Eukaryota</taxon>
        <taxon>Viridiplantae</taxon>
        <taxon>Streptophyta</taxon>
        <taxon>Embryophyta</taxon>
        <taxon>Tracheophyta</taxon>
        <taxon>Polypodiopsida</taxon>
        <taxon>Polypodiidae</taxon>
        <taxon>Polypodiales</taxon>
        <taxon>Pteridineae</taxon>
        <taxon>Pteridaceae</taxon>
        <taxon>Vittarioideae</taxon>
        <taxon>Adiantum</taxon>
    </lineage>
</organism>
<feature type="compositionally biased region" description="Basic and acidic residues" evidence="1">
    <location>
        <begin position="87"/>
        <end position="96"/>
    </location>
</feature>
<evidence type="ECO:0000256" key="1">
    <source>
        <dbReference type="SAM" id="MobiDB-lite"/>
    </source>
</evidence>
<dbReference type="EMBL" id="JABFUD020000010">
    <property type="protein sequence ID" value="KAI5075050.1"/>
    <property type="molecule type" value="Genomic_DNA"/>
</dbReference>
<proteinExistence type="predicted"/>
<sequence>MRHGYLIIVHPALCPCYSLNSNGELEHIKLFKKFGLVGAQQSQPLTDWPECSAYKLEHIITAAHRSASGHPSSRAHKHSGSFCVEQEALRERERERESWSREQNFYVNNHEQGTQQGTVHQFPFLGQRQVFLLG</sequence>
<comment type="caution">
    <text evidence="2">The sequence shown here is derived from an EMBL/GenBank/DDBJ whole genome shotgun (WGS) entry which is preliminary data.</text>
</comment>
<name>A0A9D4UWE8_ADICA</name>
<evidence type="ECO:0000313" key="2">
    <source>
        <dbReference type="EMBL" id="KAI5075050.1"/>
    </source>
</evidence>
<keyword evidence="3" id="KW-1185">Reference proteome</keyword>
<dbReference type="AlphaFoldDB" id="A0A9D4UWE8"/>
<protein>
    <submittedName>
        <fullName evidence="2">Uncharacterized protein</fullName>
    </submittedName>
</protein>
<gene>
    <name evidence="2" type="ORF">GOP47_0011011</name>
</gene>
<reference evidence="2" key="1">
    <citation type="submission" date="2021-01" db="EMBL/GenBank/DDBJ databases">
        <title>Adiantum capillus-veneris genome.</title>
        <authorList>
            <person name="Fang Y."/>
            <person name="Liao Q."/>
        </authorList>
    </citation>
    <scope>NUCLEOTIDE SEQUENCE</scope>
    <source>
        <strain evidence="2">H3</strain>
        <tissue evidence="2">Leaf</tissue>
    </source>
</reference>
<feature type="region of interest" description="Disordered" evidence="1">
    <location>
        <begin position="66"/>
        <end position="96"/>
    </location>
</feature>